<accession>A0A0K2T0L3</accession>
<evidence type="ECO:0000313" key="1">
    <source>
        <dbReference type="EMBL" id="CDW19021.1"/>
    </source>
</evidence>
<sequence>MTDRSTKMNNLNNTLLTLWIQLKVNYGWKSECGNQILTIVQ</sequence>
<reference evidence="1" key="1">
    <citation type="submission" date="2014-05" db="EMBL/GenBank/DDBJ databases">
        <authorList>
            <person name="Chronopoulou M."/>
        </authorList>
    </citation>
    <scope>NUCLEOTIDE SEQUENCE</scope>
    <source>
        <tissue evidence="1">Whole organism</tissue>
    </source>
</reference>
<proteinExistence type="predicted"/>
<dbReference type="EMBL" id="HACA01001660">
    <property type="protein sequence ID" value="CDW19021.1"/>
    <property type="molecule type" value="Transcribed_RNA"/>
</dbReference>
<dbReference type="AlphaFoldDB" id="A0A0K2T0L3"/>
<organism evidence="1">
    <name type="scientific">Lepeophtheirus salmonis</name>
    <name type="common">Salmon louse</name>
    <name type="synonym">Caligus salmonis</name>
    <dbReference type="NCBI Taxonomy" id="72036"/>
    <lineage>
        <taxon>Eukaryota</taxon>
        <taxon>Metazoa</taxon>
        <taxon>Ecdysozoa</taxon>
        <taxon>Arthropoda</taxon>
        <taxon>Crustacea</taxon>
        <taxon>Multicrustacea</taxon>
        <taxon>Hexanauplia</taxon>
        <taxon>Copepoda</taxon>
        <taxon>Siphonostomatoida</taxon>
        <taxon>Caligidae</taxon>
        <taxon>Lepeophtheirus</taxon>
    </lineage>
</organism>
<name>A0A0K2T0L3_LEPSM</name>
<protein>
    <submittedName>
        <fullName evidence="1">Uncharacterized protein</fullName>
    </submittedName>
</protein>